<gene>
    <name evidence="1" type="ORF">BJ989_001874</name>
</gene>
<accession>A0A7Y9RSH4</accession>
<organism evidence="1 2">
    <name type="scientific">Nocardioides perillae</name>
    <dbReference type="NCBI Taxonomy" id="1119534"/>
    <lineage>
        <taxon>Bacteria</taxon>
        <taxon>Bacillati</taxon>
        <taxon>Actinomycetota</taxon>
        <taxon>Actinomycetes</taxon>
        <taxon>Propionibacteriales</taxon>
        <taxon>Nocardioidaceae</taxon>
        <taxon>Nocardioides</taxon>
    </lineage>
</organism>
<dbReference type="RefSeq" id="WP_179517990.1">
    <property type="nucleotide sequence ID" value="NZ_JACCAC010000001.1"/>
</dbReference>
<dbReference type="EMBL" id="JACCAC010000001">
    <property type="protein sequence ID" value="NYG55570.1"/>
    <property type="molecule type" value="Genomic_DNA"/>
</dbReference>
<reference evidence="1 2" key="1">
    <citation type="submission" date="2020-07" db="EMBL/GenBank/DDBJ databases">
        <title>Sequencing the genomes of 1000 actinobacteria strains.</title>
        <authorList>
            <person name="Klenk H.-P."/>
        </authorList>
    </citation>
    <scope>NUCLEOTIDE SEQUENCE [LARGE SCALE GENOMIC DNA]</scope>
    <source>
        <strain evidence="1 2">DSM 24552</strain>
    </source>
</reference>
<name>A0A7Y9RSH4_9ACTN</name>
<dbReference type="Proteomes" id="UP000544110">
    <property type="component" value="Unassembled WGS sequence"/>
</dbReference>
<evidence type="ECO:0000313" key="2">
    <source>
        <dbReference type="Proteomes" id="UP000544110"/>
    </source>
</evidence>
<dbReference type="AlphaFoldDB" id="A0A7Y9RSH4"/>
<sequence>MEQTLSRLAAAGTAGYAVYALAAPGHLADALEASGSERDAYDLLAQAFGVRDLAISGLALLGRSARTVRTAQKARIACDLGDAVLLSRRVDDPDLRRKVLAVTVGWASLNALALVLDGRRSAA</sequence>
<proteinExistence type="predicted"/>
<comment type="caution">
    <text evidence="1">The sequence shown here is derived from an EMBL/GenBank/DDBJ whole genome shotgun (WGS) entry which is preliminary data.</text>
</comment>
<protein>
    <submittedName>
        <fullName evidence="1">Uncharacterized protein</fullName>
    </submittedName>
</protein>
<keyword evidence="2" id="KW-1185">Reference proteome</keyword>
<evidence type="ECO:0000313" key="1">
    <source>
        <dbReference type="EMBL" id="NYG55570.1"/>
    </source>
</evidence>